<sequence>MSEHSQAQATDRRPPASTLAKRLASGLLGYASGLPFLLVLSTLAIWLRERGVGLTEIGLMSWASVAYSLKFLIAPFIDAYALGPIGRLIGRRRAWIAVTQIGVAFGLVLMSMTDPGLNLWVVAAAAFATAMFSAVQDAAIDGWRIDVAEVEEQGLLAAGYQLGYRLAVLTSGAGALLLAEGFGWSTAYLSMAAIMIAVAALTVSLIPSVEKPVARAEGPVLAAPLRDLKDLLKTVPIAVLALIACYRAPDLLAGAMASALYVDAGFTKAEIASVTKVFGVLLTIVGFFVGGFMLKRYSMRTTLIVGIVASSATNLFFSALSAVGHSIPMLIAAISFDNVASGIAGTVLIAFMSKLASSGFSATRYAVLSSIYALPGHLVGGASGKAVETFGFGTYFVLTFLSGVPALLLCLMVKEAREPRPPGA</sequence>
<feature type="transmembrane region" description="Helical" evidence="7">
    <location>
        <begin position="365"/>
        <end position="384"/>
    </location>
</feature>
<dbReference type="InterPro" id="IPR020846">
    <property type="entry name" value="MFS_dom"/>
</dbReference>
<dbReference type="GO" id="GO:0016020">
    <property type="term" value="C:membrane"/>
    <property type="evidence" value="ECO:0007669"/>
    <property type="project" value="UniProtKB-SubCell"/>
</dbReference>
<comment type="subcellular location">
    <subcellularLocation>
        <location evidence="1">Membrane</location>
        <topology evidence="1">Multi-pass membrane protein</topology>
    </subcellularLocation>
</comment>
<feature type="transmembrane region" description="Helical" evidence="7">
    <location>
        <begin position="390"/>
        <end position="413"/>
    </location>
</feature>
<dbReference type="PROSITE" id="PS50850">
    <property type="entry name" value="MFS"/>
    <property type="match status" value="1"/>
</dbReference>
<evidence type="ECO:0000259" key="8">
    <source>
        <dbReference type="PROSITE" id="PS50850"/>
    </source>
</evidence>
<evidence type="ECO:0000313" key="10">
    <source>
        <dbReference type="Proteomes" id="UP001143372"/>
    </source>
</evidence>
<proteinExistence type="inferred from homology"/>
<keyword evidence="5 7" id="KW-1133">Transmembrane helix</keyword>
<evidence type="ECO:0000256" key="2">
    <source>
        <dbReference type="ARBA" id="ARBA00008335"/>
    </source>
</evidence>
<dbReference type="InterPro" id="IPR036259">
    <property type="entry name" value="MFS_trans_sf"/>
</dbReference>
<comment type="similarity">
    <text evidence="2">Belongs to the major facilitator superfamily.</text>
</comment>
<organism evidence="9 10">
    <name type="scientific">Hansschlegelia plantiphila</name>
    <dbReference type="NCBI Taxonomy" id="374655"/>
    <lineage>
        <taxon>Bacteria</taxon>
        <taxon>Pseudomonadati</taxon>
        <taxon>Pseudomonadota</taxon>
        <taxon>Alphaproteobacteria</taxon>
        <taxon>Hyphomicrobiales</taxon>
        <taxon>Methylopilaceae</taxon>
        <taxon>Hansschlegelia</taxon>
    </lineage>
</organism>
<keyword evidence="4 7" id="KW-0812">Transmembrane</keyword>
<dbReference type="EMBL" id="BSFI01000007">
    <property type="protein sequence ID" value="GLK67959.1"/>
    <property type="molecule type" value="Genomic_DNA"/>
</dbReference>
<feature type="transmembrane region" description="Helical" evidence="7">
    <location>
        <begin position="329"/>
        <end position="353"/>
    </location>
</feature>
<feature type="transmembrane region" description="Helical" evidence="7">
    <location>
        <begin position="117"/>
        <end position="135"/>
    </location>
</feature>
<reference evidence="9" key="1">
    <citation type="journal article" date="2014" name="Int. J. Syst. Evol. Microbiol.">
        <title>Complete genome sequence of Corynebacterium casei LMG S-19264T (=DSM 44701T), isolated from a smear-ripened cheese.</title>
        <authorList>
            <consortium name="US DOE Joint Genome Institute (JGI-PGF)"/>
            <person name="Walter F."/>
            <person name="Albersmeier A."/>
            <person name="Kalinowski J."/>
            <person name="Ruckert C."/>
        </authorList>
    </citation>
    <scope>NUCLEOTIDE SEQUENCE</scope>
    <source>
        <strain evidence="9">VKM B-2347</strain>
    </source>
</reference>
<protein>
    <submittedName>
        <fullName evidence="9">MFS transporter</fullName>
    </submittedName>
</protein>
<name>A0A9W6MV08_9HYPH</name>
<dbReference type="AlphaFoldDB" id="A0A9W6MV08"/>
<dbReference type="Proteomes" id="UP001143372">
    <property type="component" value="Unassembled WGS sequence"/>
</dbReference>
<dbReference type="Gene3D" id="1.20.1250.20">
    <property type="entry name" value="MFS general substrate transporter like domains"/>
    <property type="match status" value="1"/>
</dbReference>
<dbReference type="InterPro" id="IPR004752">
    <property type="entry name" value="AmpG_permease/AT-1"/>
</dbReference>
<comment type="caution">
    <text evidence="9">The sequence shown here is derived from an EMBL/GenBank/DDBJ whole genome shotgun (WGS) entry which is preliminary data.</text>
</comment>
<feature type="transmembrane region" description="Helical" evidence="7">
    <location>
        <begin position="59"/>
        <end position="82"/>
    </location>
</feature>
<dbReference type="SUPFAM" id="SSF103473">
    <property type="entry name" value="MFS general substrate transporter"/>
    <property type="match status" value="1"/>
</dbReference>
<dbReference type="RefSeq" id="WP_271168198.1">
    <property type="nucleotide sequence ID" value="NZ_BSFI01000007.1"/>
</dbReference>
<evidence type="ECO:0000256" key="1">
    <source>
        <dbReference type="ARBA" id="ARBA00004141"/>
    </source>
</evidence>
<feature type="transmembrane region" description="Helical" evidence="7">
    <location>
        <begin position="274"/>
        <end position="294"/>
    </location>
</feature>
<dbReference type="InterPro" id="IPR011701">
    <property type="entry name" value="MFS"/>
</dbReference>
<feature type="transmembrane region" description="Helical" evidence="7">
    <location>
        <begin position="185"/>
        <end position="206"/>
    </location>
</feature>
<feature type="transmembrane region" description="Helical" evidence="7">
    <location>
        <begin position="301"/>
        <end position="323"/>
    </location>
</feature>
<dbReference type="Pfam" id="PF07690">
    <property type="entry name" value="MFS_1"/>
    <property type="match status" value="1"/>
</dbReference>
<evidence type="ECO:0000256" key="7">
    <source>
        <dbReference type="SAM" id="Phobius"/>
    </source>
</evidence>
<evidence type="ECO:0000256" key="3">
    <source>
        <dbReference type="ARBA" id="ARBA00022448"/>
    </source>
</evidence>
<dbReference type="GO" id="GO:0022857">
    <property type="term" value="F:transmembrane transporter activity"/>
    <property type="evidence" value="ECO:0007669"/>
    <property type="project" value="InterPro"/>
</dbReference>
<evidence type="ECO:0000256" key="5">
    <source>
        <dbReference type="ARBA" id="ARBA00022989"/>
    </source>
</evidence>
<feature type="domain" description="Major facilitator superfamily (MFS) profile" evidence="8">
    <location>
        <begin position="21"/>
        <end position="417"/>
    </location>
</feature>
<reference evidence="9" key="2">
    <citation type="submission" date="2023-01" db="EMBL/GenBank/DDBJ databases">
        <authorList>
            <person name="Sun Q."/>
            <person name="Evtushenko L."/>
        </authorList>
    </citation>
    <scope>NUCLEOTIDE SEQUENCE</scope>
    <source>
        <strain evidence="9">VKM B-2347</strain>
    </source>
</reference>
<dbReference type="PANTHER" id="PTHR12778:SF10">
    <property type="entry name" value="MAJOR FACILITATOR SUPERFAMILY DOMAIN-CONTAINING PROTEIN 3"/>
    <property type="match status" value="1"/>
</dbReference>
<keyword evidence="10" id="KW-1185">Reference proteome</keyword>
<accession>A0A9W6MV08</accession>
<keyword evidence="6 7" id="KW-0472">Membrane</keyword>
<feature type="transmembrane region" description="Helical" evidence="7">
    <location>
        <begin position="94"/>
        <end position="111"/>
    </location>
</feature>
<evidence type="ECO:0000313" key="9">
    <source>
        <dbReference type="EMBL" id="GLK67959.1"/>
    </source>
</evidence>
<feature type="transmembrane region" description="Helical" evidence="7">
    <location>
        <begin position="162"/>
        <end position="179"/>
    </location>
</feature>
<gene>
    <name evidence="9" type="primary">ampG</name>
    <name evidence="9" type="ORF">GCM10008179_15970</name>
</gene>
<dbReference type="PANTHER" id="PTHR12778">
    <property type="entry name" value="SOLUTE CARRIER FAMILY 33 ACETYL-COA TRANSPORTER -RELATED"/>
    <property type="match status" value="1"/>
</dbReference>
<evidence type="ECO:0000256" key="6">
    <source>
        <dbReference type="ARBA" id="ARBA00023136"/>
    </source>
</evidence>
<evidence type="ECO:0000256" key="4">
    <source>
        <dbReference type="ARBA" id="ARBA00022692"/>
    </source>
</evidence>
<feature type="transmembrane region" description="Helical" evidence="7">
    <location>
        <begin position="235"/>
        <end position="262"/>
    </location>
</feature>
<keyword evidence="3" id="KW-0813">Transport</keyword>
<dbReference type="NCBIfam" id="TIGR00901">
    <property type="entry name" value="2A0125"/>
    <property type="match status" value="1"/>
</dbReference>
<feature type="transmembrane region" description="Helical" evidence="7">
    <location>
        <begin position="27"/>
        <end position="47"/>
    </location>
</feature>